<name>M4BBX1_HYAAE</name>
<keyword evidence="2" id="KW-1185">Reference proteome</keyword>
<dbReference type="AlphaFoldDB" id="M4BBX1"/>
<dbReference type="EMBL" id="JH598116">
    <property type="status" value="NOT_ANNOTATED_CDS"/>
    <property type="molecule type" value="Genomic_DNA"/>
</dbReference>
<reference evidence="2" key="1">
    <citation type="journal article" date="2010" name="Science">
        <title>Signatures of adaptation to obligate biotrophy in the Hyaloperonospora arabidopsidis genome.</title>
        <authorList>
            <person name="Baxter L."/>
            <person name="Tripathy S."/>
            <person name="Ishaque N."/>
            <person name="Boot N."/>
            <person name="Cabral A."/>
            <person name="Kemen E."/>
            <person name="Thines M."/>
            <person name="Ah-Fong A."/>
            <person name="Anderson R."/>
            <person name="Badejoko W."/>
            <person name="Bittner-Eddy P."/>
            <person name="Boore J.L."/>
            <person name="Chibucos M.C."/>
            <person name="Coates M."/>
            <person name="Dehal P."/>
            <person name="Delehaunty K."/>
            <person name="Dong S."/>
            <person name="Downton P."/>
            <person name="Dumas B."/>
            <person name="Fabro G."/>
            <person name="Fronick C."/>
            <person name="Fuerstenberg S.I."/>
            <person name="Fulton L."/>
            <person name="Gaulin E."/>
            <person name="Govers F."/>
            <person name="Hughes L."/>
            <person name="Humphray S."/>
            <person name="Jiang R.H."/>
            <person name="Judelson H."/>
            <person name="Kamoun S."/>
            <person name="Kyung K."/>
            <person name="Meijer H."/>
            <person name="Minx P."/>
            <person name="Morris P."/>
            <person name="Nelson J."/>
            <person name="Phuntumart V."/>
            <person name="Qutob D."/>
            <person name="Rehmany A."/>
            <person name="Rougon-Cardoso A."/>
            <person name="Ryden P."/>
            <person name="Torto-Alalibo T."/>
            <person name="Studholme D."/>
            <person name="Wang Y."/>
            <person name="Win J."/>
            <person name="Wood J."/>
            <person name="Clifton S.W."/>
            <person name="Rogers J."/>
            <person name="Van den Ackerveken G."/>
            <person name="Jones J.D."/>
            <person name="McDowell J.M."/>
            <person name="Beynon J."/>
            <person name="Tyler B.M."/>
        </authorList>
    </citation>
    <scope>NUCLEOTIDE SEQUENCE [LARGE SCALE GENOMIC DNA]</scope>
    <source>
        <strain evidence="2">Emoy2</strain>
    </source>
</reference>
<dbReference type="HOGENOM" id="CLU_1605853_0_0_1"/>
<evidence type="ECO:0000313" key="1">
    <source>
        <dbReference type="EnsemblProtists" id="HpaP803786"/>
    </source>
</evidence>
<sequence length="166" mass="18371">MQRLIVDLILTFGMERQIVGSSDLDANLHAIELYRVAEYFNIAAFVGDLGHFEMMRLDAIDDTTHATLLGNIASLIFGIFEGFAVPRDGHNYSSVVPAPSTHPSEQVKHKGSDITFLVEQERLDASWTLADLYKIGTRALCAAHRTEESLQSAIDSCDYNCTFDSA</sequence>
<dbReference type="VEuPathDB" id="FungiDB:HpaG803786"/>
<proteinExistence type="predicted"/>
<evidence type="ECO:0000313" key="2">
    <source>
        <dbReference type="Proteomes" id="UP000011713"/>
    </source>
</evidence>
<protein>
    <submittedName>
        <fullName evidence="1">Uncharacterized protein</fullName>
    </submittedName>
</protein>
<reference evidence="1" key="2">
    <citation type="submission" date="2015-06" db="UniProtKB">
        <authorList>
            <consortium name="EnsemblProtists"/>
        </authorList>
    </citation>
    <scope>IDENTIFICATION</scope>
    <source>
        <strain evidence="1">Emoy2</strain>
    </source>
</reference>
<dbReference type="EnsemblProtists" id="HpaT803786">
    <property type="protein sequence ID" value="HpaP803786"/>
    <property type="gene ID" value="HpaG803786"/>
</dbReference>
<dbReference type="Proteomes" id="UP000011713">
    <property type="component" value="Unassembled WGS sequence"/>
</dbReference>
<dbReference type="EnsemblProtists" id="HpaT803785">
    <property type="protein sequence ID" value="HpaP803785"/>
    <property type="gene ID" value="HpaG803785"/>
</dbReference>
<organism evidence="1 2">
    <name type="scientific">Hyaloperonospora arabidopsidis (strain Emoy2)</name>
    <name type="common">Downy mildew agent</name>
    <name type="synonym">Peronospora arabidopsidis</name>
    <dbReference type="NCBI Taxonomy" id="559515"/>
    <lineage>
        <taxon>Eukaryota</taxon>
        <taxon>Sar</taxon>
        <taxon>Stramenopiles</taxon>
        <taxon>Oomycota</taxon>
        <taxon>Peronosporomycetes</taxon>
        <taxon>Peronosporales</taxon>
        <taxon>Peronosporaceae</taxon>
        <taxon>Hyaloperonospora</taxon>
    </lineage>
</organism>
<accession>M4BBX1</accession>
<dbReference type="InParanoid" id="M4BBX1"/>